<keyword evidence="2" id="KW-0812">Transmembrane</keyword>
<name>A0A1E7FQ96_9STRA</name>
<feature type="chain" id="PRO_5009193477" description="Transmembrane protein" evidence="3">
    <location>
        <begin position="29"/>
        <end position="267"/>
    </location>
</feature>
<evidence type="ECO:0000256" key="2">
    <source>
        <dbReference type="SAM" id="Phobius"/>
    </source>
</evidence>
<dbReference type="KEGG" id="fcy:FRACYDRAFT_236414"/>
<dbReference type="AlphaFoldDB" id="A0A1E7FQ96"/>
<reference evidence="4 5" key="1">
    <citation type="submission" date="2016-09" db="EMBL/GenBank/DDBJ databases">
        <title>Extensive genetic diversity and differential bi-allelic expression allows diatom success in the polar Southern Ocean.</title>
        <authorList>
            <consortium name="DOE Joint Genome Institute"/>
            <person name="Mock T."/>
            <person name="Otillar R.P."/>
            <person name="Strauss J."/>
            <person name="Dupont C."/>
            <person name="Frickenhaus S."/>
            <person name="Maumus F."/>
            <person name="Mcmullan M."/>
            <person name="Sanges R."/>
            <person name="Schmutz J."/>
            <person name="Toseland A."/>
            <person name="Valas R."/>
            <person name="Veluchamy A."/>
            <person name="Ward B.J."/>
            <person name="Allen A."/>
            <person name="Barry K."/>
            <person name="Falciatore A."/>
            <person name="Ferrante M."/>
            <person name="Fortunato A.E."/>
            <person name="Gloeckner G."/>
            <person name="Gruber A."/>
            <person name="Hipkin R."/>
            <person name="Janech M."/>
            <person name="Kroth P."/>
            <person name="Leese F."/>
            <person name="Lindquist E."/>
            <person name="Lyon B.R."/>
            <person name="Martin J."/>
            <person name="Mayer C."/>
            <person name="Parker M."/>
            <person name="Quesneville H."/>
            <person name="Raymond J."/>
            <person name="Uhlig C."/>
            <person name="Valentin K.U."/>
            <person name="Worden A.Z."/>
            <person name="Armbrust E.V."/>
            <person name="Bowler C."/>
            <person name="Green B."/>
            <person name="Moulton V."/>
            <person name="Van Oosterhout C."/>
            <person name="Grigoriev I."/>
        </authorList>
    </citation>
    <scope>NUCLEOTIDE SEQUENCE [LARGE SCALE GENOMIC DNA]</scope>
    <source>
        <strain evidence="4 5">CCMP1102</strain>
    </source>
</reference>
<organism evidence="4 5">
    <name type="scientific">Fragilariopsis cylindrus CCMP1102</name>
    <dbReference type="NCBI Taxonomy" id="635003"/>
    <lineage>
        <taxon>Eukaryota</taxon>
        <taxon>Sar</taxon>
        <taxon>Stramenopiles</taxon>
        <taxon>Ochrophyta</taxon>
        <taxon>Bacillariophyta</taxon>
        <taxon>Bacillariophyceae</taxon>
        <taxon>Bacillariophycidae</taxon>
        <taxon>Bacillariales</taxon>
        <taxon>Bacillariaceae</taxon>
        <taxon>Fragilariopsis</taxon>
    </lineage>
</organism>
<dbReference type="EMBL" id="KV784355">
    <property type="protein sequence ID" value="OEU20340.1"/>
    <property type="molecule type" value="Genomic_DNA"/>
</dbReference>
<feature type="signal peptide" evidence="3">
    <location>
        <begin position="1"/>
        <end position="28"/>
    </location>
</feature>
<keyword evidence="2" id="KW-1133">Transmembrane helix</keyword>
<dbReference type="OrthoDB" id="46081at2759"/>
<dbReference type="Proteomes" id="UP000095751">
    <property type="component" value="Unassembled WGS sequence"/>
</dbReference>
<gene>
    <name evidence="4" type="ORF">FRACYDRAFT_236414</name>
</gene>
<feature type="region of interest" description="Disordered" evidence="1">
    <location>
        <begin position="134"/>
        <end position="160"/>
    </location>
</feature>
<evidence type="ECO:0000256" key="1">
    <source>
        <dbReference type="SAM" id="MobiDB-lite"/>
    </source>
</evidence>
<proteinExistence type="predicted"/>
<accession>A0A1E7FQ96</accession>
<feature type="transmembrane region" description="Helical" evidence="2">
    <location>
        <begin position="61"/>
        <end position="80"/>
    </location>
</feature>
<dbReference type="InParanoid" id="A0A1E7FQ96"/>
<feature type="compositionally biased region" description="Acidic residues" evidence="1">
    <location>
        <begin position="136"/>
        <end position="158"/>
    </location>
</feature>
<keyword evidence="5" id="KW-1185">Reference proteome</keyword>
<feature type="transmembrane region" description="Helical" evidence="2">
    <location>
        <begin position="92"/>
        <end position="118"/>
    </location>
</feature>
<evidence type="ECO:0000256" key="3">
    <source>
        <dbReference type="SAM" id="SignalP"/>
    </source>
</evidence>
<keyword evidence="3" id="KW-0732">Signal</keyword>
<protein>
    <recommendedName>
        <fullName evidence="6">Transmembrane protein</fullName>
    </recommendedName>
</protein>
<sequence>MPIAMQAQQTISRRLLLLLTTSSSRTYATTSTNDVNDVNDIDTNVVNYSGPLGDLISRLKMVSITGCLLSICVIPGLVFLKHGGDLPSARQATLGTIATVGAVGSTTALQFVFGSYVLTLKSIIVPITTTPFTTTDDNEDIDADDNEESSDQDNDESSESLLLVEATTRSVFGFWKNTYIFDPVRDVTTYKGARPFANFSITQNNGSTIPLYVHPDKLDQKTRQLLLHTTTSRSTDSNETTTLSGSSGVVNEGIMTKKKKNDDDEFF</sequence>
<evidence type="ECO:0000313" key="5">
    <source>
        <dbReference type="Proteomes" id="UP000095751"/>
    </source>
</evidence>
<evidence type="ECO:0000313" key="4">
    <source>
        <dbReference type="EMBL" id="OEU20340.1"/>
    </source>
</evidence>
<keyword evidence="2" id="KW-0472">Membrane</keyword>
<evidence type="ECO:0008006" key="6">
    <source>
        <dbReference type="Google" id="ProtNLM"/>
    </source>
</evidence>